<keyword evidence="9" id="KW-1185">Reference proteome</keyword>
<feature type="domain" description="Flagellar hook-associated protein 2 N-terminal" evidence="6">
    <location>
        <begin position="8"/>
        <end position="106"/>
    </location>
</feature>
<dbReference type="RefSeq" id="WP_204695432.1">
    <property type="nucleotide sequence ID" value="NZ_JAFBEC010000001.1"/>
</dbReference>
<keyword evidence="3" id="KW-0175">Coiled coil</keyword>
<comment type="subunit">
    <text evidence="2 5">Homopentamer.</text>
</comment>
<evidence type="ECO:0000313" key="8">
    <source>
        <dbReference type="EMBL" id="MBM7631272.1"/>
    </source>
</evidence>
<comment type="similarity">
    <text evidence="1 5">Belongs to the FliD family.</text>
</comment>
<proteinExistence type="inferred from homology"/>
<dbReference type="InterPro" id="IPR010809">
    <property type="entry name" value="FliD_C"/>
</dbReference>
<dbReference type="PANTHER" id="PTHR30288">
    <property type="entry name" value="FLAGELLAR CAP/ASSEMBLY PROTEIN FLID"/>
    <property type="match status" value="1"/>
</dbReference>
<dbReference type="Pfam" id="PF02465">
    <property type="entry name" value="FliD_N"/>
    <property type="match status" value="1"/>
</dbReference>
<dbReference type="EMBL" id="JAFBEC010000001">
    <property type="protein sequence ID" value="MBM7631272.1"/>
    <property type="molecule type" value="Genomic_DNA"/>
</dbReference>
<evidence type="ECO:0000256" key="2">
    <source>
        <dbReference type="ARBA" id="ARBA00011255"/>
    </source>
</evidence>
<keyword evidence="8" id="KW-0282">Flagellum</keyword>
<name>A0ABS2P7I0_9BACL</name>
<feature type="domain" description="Flagellar hook-associated protein 2 C-terminal" evidence="7">
    <location>
        <begin position="333"/>
        <end position="590"/>
    </location>
</feature>
<gene>
    <name evidence="8" type="ORF">JOD17_000363</name>
</gene>
<evidence type="ECO:0000259" key="6">
    <source>
        <dbReference type="Pfam" id="PF02465"/>
    </source>
</evidence>
<keyword evidence="4 5" id="KW-0975">Bacterial flagellum</keyword>
<evidence type="ECO:0000256" key="5">
    <source>
        <dbReference type="RuleBase" id="RU362066"/>
    </source>
</evidence>
<keyword evidence="8" id="KW-0969">Cilium</keyword>
<dbReference type="Pfam" id="PF07195">
    <property type="entry name" value="FliD_C"/>
    <property type="match status" value="1"/>
</dbReference>
<evidence type="ECO:0000259" key="7">
    <source>
        <dbReference type="Pfam" id="PF07195"/>
    </source>
</evidence>
<reference evidence="8 9" key="1">
    <citation type="submission" date="2021-01" db="EMBL/GenBank/DDBJ databases">
        <title>Genomic Encyclopedia of Type Strains, Phase IV (KMG-IV): sequencing the most valuable type-strain genomes for metagenomic binning, comparative biology and taxonomic classification.</title>
        <authorList>
            <person name="Goeker M."/>
        </authorList>
    </citation>
    <scope>NUCLEOTIDE SEQUENCE [LARGE SCALE GENOMIC DNA]</scope>
    <source>
        <strain evidence="8 9">DSM 25540</strain>
    </source>
</reference>
<accession>A0ABS2P7I0</accession>
<dbReference type="InterPro" id="IPR040026">
    <property type="entry name" value="FliD"/>
</dbReference>
<keyword evidence="5" id="KW-0964">Secreted</keyword>
<evidence type="ECO:0000256" key="1">
    <source>
        <dbReference type="ARBA" id="ARBA00009764"/>
    </source>
</evidence>
<evidence type="ECO:0000256" key="4">
    <source>
        <dbReference type="ARBA" id="ARBA00023143"/>
    </source>
</evidence>
<dbReference type="InterPro" id="IPR003481">
    <property type="entry name" value="FliD_N"/>
</dbReference>
<comment type="function">
    <text evidence="5">Required for morphogenesis and for the elongation of the flagellar filament by facilitating polymerization of the flagellin monomers at the tip of growing filament. Forms a capping structure, which prevents flagellin subunits (transported through the central channel of the flagellum) from leaking out without polymerization at the distal end.</text>
</comment>
<sequence length="606" mass="68220">MRISGFASGMDINQMVSDLMRAERAPMDKFTQQQTFKNWQVDAYRELNTKVRAFEQSIFDRLLTPSRFLARTGSSTNESLVSVTSTSGTGNSHYTIDRVSQLAKAASTHSKEKINGEEGIDPNTSFKDLNLESMNWAKGQVKRDLVERGEDGVYRLGLEGESIGESPVVRVNGREYEVVSEQEKLVEGKVFIENGELTFAPDEVSENARVEVEYVDPHGEGNYTKASISTFDANGEQQTHTMFITETDSLRSVMNNFNNSPIGVTMFYDEFSNRVSVSRTETGVFNPKEGSEEIIFNTLNLPSNNEGDDVSNGGEAFNFFNSVLNLESGQHGAQNAEFEINGLKTERQSNTFTIGNLTMTLRGQFDEPISVSSSVDTENIVKNITEFVDEYNALIEEMNGLVNERQNRDYPPLTSEQRSEMSDHEIELWEEKAQSGLMSRDRELQSFLTNMRMTLYQSVDQDQSNIRHLGDLGITTSTDYLDNGKLVIDEAKLQAAVENDPEGAYHFFAGSGENQGIARQLRQDVNNGIDAISRKAGGSNGRHQNHQFAIGRELNQLDSRIENFERRLAQKEQRYWRQFTAMEQAIARSNSQGDMLYNFMFGNGNF</sequence>
<organism evidence="8 9">
    <name type="scientific">Geomicrobium sediminis</name>
    <dbReference type="NCBI Taxonomy" id="1347788"/>
    <lineage>
        <taxon>Bacteria</taxon>
        <taxon>Bacillati</taxon>
        <taxon>Bacillota</taxon>
        <taxon>Bacilli</taxon>
        <taxon>Bacillales</taxon>
        <taxon>Geomicrobium</taxon>
    </lineage>
</organism>
<keyword evidence="8" id="KW-0966">Cell projection</keyword>
<comment type="subcellular location">
    <subcellularLocation>
        <location evidence="5">Secreted</location>
    </subcellularLocation>
    <subcellularLocation>
        <location evidence="5">Bacterial flagellum</location>
    </subcellularLocation>
</comment>
<evidence type="ECO:0000313" key="9">
    <source>
        <dbReference type="Proteomes" id="UP000741863"/>
    </source>
</evidence>
<protein>
    <recommendedName>
        <fullName evidence="5">Flagellar hook-associated protein 2</fullName>
        <shortName evidence="5">HAP2</shortName>
    </recommendedName>
    <alternativeName>
        <fullName evidence="5">Flagellar cap protein</fullName>
    </alternativeName>
</protein>
<dbReference type="Proteomes" id="UP000741863">
    <property type="component" value="Unassembled WGS sequence"/>
</dbReference>
<comment type="caution">
    <text evidence="8">The sequence shown here is derived from an EMBL/GenBank/DDBJ whole genome shotgun (WGS) entry which is preliminary data.</text>
</comment>
<evidence type="ECO:0000256" key="3">
    <source>
        <dbReference type="ARBA" id="ARBA00023054"/>
    </source>
</evidence>
<dbReference type="PANTHER" id="PTHR30288:SF0">
    <property type="entry name" value="FLAGELLAR HOOK-ASSOCIATED PROTEIN 2"/>
    <property type="match status" value="1"/>
</dbReference>